<dbReference type="InterPro" id="IPR042316">
    <property type="entry name" value="IRKI-like"/>
</dbReference>
<accession>A0AAQ3STU1</accession>
<name>A0AAQ3STU1_PASNO</name>
<sequence>MGADWLTLPEEILIRSLFISLTQRSTRARRRPRAAGTSDSGSGLKHSFSELAHLEARVLPTPVDAFLRAVSTANAAVRDLASALSTHLCSPASPGPNLESLLNRAFHADFELDADVHTLDPAGQCKATLAAYHAVAVLTWEEPRGSATSAHQGRVERLRPGAVRAPTAPRGTRGLRHALRPAVHGGRRGCSGGKAGAGPCGAAQRARGPERRRSTGKAAAAMGVAASGACASRGARA</sequence>
<dbReference type="PANTHER" id="PTHR31029:SF4">
    <property type="entry name" value="CYCLIN-DEPENDENT KINASE-LIKE PROTEIN"/>
    <property type="match status" value="1"/>
</dbReference>
<dbReference type="EMBL" id="CP144746">
    <property type="protein sequence ID" value="WVZ60758.1"/>
    <property type="molecule type" value="Genomic_DNA"/>
</dbReference>
<feature type="compositionally biased region" description="Low complexity" evidence="1">
    <location>
        <begin position="216"/>
        <end position="237"/>
    </location>
</feature>
<organism evidence="2 3">
    <name type="scientific">Paspalum notatum var. saurae</name>
    <dbReference type="NCBI Taxonomy" id="547442"/>
    <lineage>
        <taxon>Eukaryota</taxon>
        <taxon>Viridiplantae</taxon>
        <taxon>Streptophyta</taxon>
        <taxon>Embryophyta</taxon>
        <taxon>Tracheophyta</taxon>
        <taxon>Spermatophyta</taxon>
        <taxon>Magnoliopsida</taxon>
        <taxon>Liliopsida</taxon>
        <taxon>Poales</taxon>
        <taxon>Poaceae</taxon>
        <taxon>PACMAD clade</taxon>
        <taxon>Panicoideae</taxon>
        <taxon>Andropogonodae</taxon>
        <taxon>Paspaleae</taxon>
        <taxon>Paspalinae</taxon>
        <taxon>Paspalum</taxon>
    </lineage>
</organism>
<feature type="region of interest" description="Disordered" evidence="1">
    <location>
        <begin position="183"/>
        <end position="237"/>
    </location>
</feature>
<dbReference type="Proteomes" id="UP001341281">
    <property type="component" value="Chromosome 02"/>
</dbReference>
<evidence type="ECO:0000256" key="1">
    <source>
        <dbReference type="SAM" id="MobiDB-lite"/>
    </source>
</evidence>
<proteinExistence type="predicted"/>
<dbReference type="AlphaFoldDB" id="A0AAQ3STU1"/>
<evidence type="ECO:0000313" key="2">
    <source>
        <dbReference type="EMBL" id="WVZ60758.1"/>
    </source>
</evidence>
<reference evidence="2 3" key="1">
    <citation type="submission" date="2024-02" db="EMBL/GenBank/DDBJ databases">
        <title>High-quality chromosome-scale genome assembly of Pensacola bahiagrass (Paspalum notatum Flugge var. saurae).</title>
        <authorList>
            <person name="Vega J.M."/>
            <person name="Podio M."/>
            <person name="Orjuela J."/>
            <person name="Siena L.A."/>
            <person name="Pessino S.C."/>
            <person name="Combes M.C."/>
            <person name="Mariac C."/>
            <person name="Albertini E."/>
            <person name="Pupilli F."/>
            <person name="Ortiz J.P.A."/>
            <person name="Leblanc O."/>
        </authorList>
    </citation>
    <scope>NUCLEOTIDE SEQUENCE [LARGE SCALE GENOMIC DNA]</scope>
    <source>
        <strain evidence="2">R1</strain>
        <tissue evidence="2">Leaf</tissue>
    </source>
</reference>
<keyword evidence="3" id="KW-1185">Reference proteome</keyword>
<feature type="compositionally biased region" description="Gly residues" evidence="1">
    <location>
        <begin position="188"/>
        <end position="199"/>
    </location>
</feature>
<dbReference type="PANTHER" id="PTHR31029">
    <property type="entry name" value="CYCLIN-DEPENDENT KINASE-LIKE PROTEIN"/>
    <property type="match status" value="1"/>
</dbReference>
<protein>
    <submittedName>
        <fullName evidence="2">Uncharacterized protein</fullName>
    </submittedName>
</protein>
<evidence type="ECO:0000313" key="3">
    <source>
        <dbReference type="Proteomes" id="UP001341281"/>
    </source>
</evidence>
<gene>
    <name evidence="2" type="ORF">U9M48_010739</name>
</gene>